<dbReference type="PATRIC" id="fig|93930.3.peg.860"/>
<sequence>GSFRVMGISELSFNDFDPLIMMVYDTKLITVSAKSPYKKIEDLIEDIKARPGKVRMSYSGPGASGHIQGLLLKKVGLDVALIPFGGGNEAMLALLGGQVEFTSSNTAPTLGYIASGDVRVLAVWSDKPVDAFPGVPPITDVLPELKRYFPLEFPNCLLVKKGTPEDVKEVLLKAAKAAVSDPQWIDFVKKVHYVTMHHLEGGAVLDYWRHWESVVSWLLYEAGVAKHSPEKFGIPKP</sequence>
<comment type="similarity">
    <text evidence="1">Belongs to the UPF0065 (bug) family.</text>
</comment>
<proteinExistence type="inferred from homology"/>
<evidence type="ECO:0000313" key="2">
    <source>
        <dbReference type="EMBL" id="KUK22214.1"/>
    </source>
</evidence>
<accession>A0A101ENX2</accession>
<dbReference type="Pfam" id="PF03401">
    <property type="entry name" value="TctC"/>
    <property type="match status" value="1"/>
</dbReference>
<dbReference type="Proteomes" id="UP000058636">
    <property type="component" value="Unassembled WGS sequence"/>
</dbReference>
<dbReference type="AlphaFoldDB" id="A0A101ENX2"/>
<protein>
    <recommendedName>
        <fullName evidence="4">Tripartite tricarboxylate transporter substrate binding protein</fullName>
    </recommendedName>
</protein>
<comment type="caution">
    <text evidence="2">The sequence shown here is derived from an EMBL/GenBank/DDBJ whole genome shotgun (WGS) entry which is preliminary data.</text>
</comment>
<dbReference type="SUPFAM" id="SSF53850">
    <property type="entry name" value="Periplasmic binding protein-like II"/>
    <property type="match status" value="1"/>
</dbReference>
<evidence type="ECO:0000313" key="3">
    <source>
        <dbReference type="Proteomes" id="UP000058636"/>
    </source>
</evidence>
<evidence type="ECO:0000256" key="1">
    <source>
        <dbReference type="ARBA" id="ARBA00006987"/>
    </source>
</evidence>
<dbReference type="Gene3D" id="3.40.190.10">
    <property type="entry name" value="Periplasmic binding protein-like II"/>
    <property type="match status" value="1"/>
</dbReference>
<gene>
    <name evidence="2" type="ORF">XD57_1685</name>
</gene>
<name>A0A101ENX2_9THEM</name>
<feature type="non-terminal residue" evidence="2">
    <location>
        <position position="1"/>
    </location>
</feature>
<reference evidence="2 3" key="1">
    <citation type="journal article" date="2015" name="MBio">
        <title>Genome-Resolved Metagenomic Analysis Reveals Roles for Candidate Phyla and Other Microbial Community Members in Biogeochemical Transformations in Oil Reservoirs.</title>
        <authorList>
            <person name="Hu P."/>
            <person name="Tom L."/>
            <person name="Singh A."/>
            <person name="Thomas B.C."/>
            <person name="Baker B.J."/>
            <person name="Piceno Y.M."/>
            <person name="Andersen G.L."/>
            <person name="Banfield J.F."/>
        </authorList>
    </citation>
    <scope>NUCLEOTIDE SEQUENCE [LARGE SCALE GENOMIC DNA]</scope>
    <source>
        <strain evidence="2">46_26</strain>
    </source>
</reference>
<dbReference type="PANTHER" id="PTHR42928">
    <property type="entry name" value="TRICARBOXYLATE-BINDING PROTEIN"/>
    <property type="match status" value="1"/>
</dbReference>
<dbReference type="PANTHER" id="PTHR42928:SF5">
    <property type="entry name" value="BLR1237 PROTEIN"/>
    <property type="match status" value="1"/>
</dbReference>
<dbReference type="Gene3D" id="3.40.190.150">
    <property type="entry name" value="Bordetella uptake gene, domain 1"/>
    <property type="match status" value="1"/>
</dbReference>
<dbReference type="EMBL" id="LGFG01000224">
    <property type="protein sequence ID" value="KUK22214.1"/>
    <property type="molecule type" value="Genomic_DNA"/>
</dbReference>
<dbReference type="InterPro" id="IPR042100">
    <property type="entry name" value="Bug_dom1"/>
</dbReference>
<organism evidence="2 3">
    <name type="scientific">Thermotoga petrophila</name>
    <dbReference type="NCBI Taxonomy" id="93929"/>
    <lineage>
        <taxon>Bacteria</taxon>
        <taxon>Thermotogati</taxon>
        <taxon>Thermotogota</taxon>
        <taxon>Thermotogae</taxon>
        <taxon>Thermotogales</taxon>
        <taxon>Thermotogaceae</taxon>
        <taxon>Thermotoga</taxon>
    </lineage>
</organism>
<evidence type="ECO:0008006" key="4">
    <source>
        <dbReference type="Google" id="ProtNLM"/>
    </source>
</evidence>
<dbReference type="InterPro" id="IPR005064">
    <property type="entry name" value="BUG"/>
</dbReference>